<organism evidence="2 3">
    <name type="scientific">Candidatus Dojkabacteria bacterium</name>
    <dbReference type="NCBI Taxonomy" id="2099670"/>
    <lineage>
        <taxon>Bacteria</taxon>
        <taxon>Candidatus Dojkabacteria</taxon>
    </lineage>
</organism>
<keyword evidence="2" id="KW-0808">Transferase</keyword>
<reference evidence="2 3" key="1">
    <citation type="journal article" date="2020" name="Biotechnol. Biofuels">
        <title>New insights from the biogas microbiome by comprehensive genome-resolved metagenomics of nearly 1600 species originating from multiple anaerobic digesters.</title>
        <authorList>
            <person name="Campanaro S."/>
            <person name="Treu L."/>
            <person name="Rodriguez-R L.M."/>
            <person name="Kovalovszki A."/>
            <person name="Ziels R.M."/>
            <person name="Maus I."/>
            <person name="Zhu X."/>
            <person name="Kougias P.G."/>
            <person name="Basile A."/>
            <person name="Luo G."/>
            <person name="Schluter A."/>
            <person name="Konstantinidis K.T."/>
            <person name="Angelidaki I."/>
        </authorList>
    </citation>
    <scope>NUCLEOTIDE SEQUENCE [LARGE SCALE GENOMIC DNA]</scope>
    <source>
        <strain evidence="2">AS05jafATM_89</strain>
    </source>
</reference>
<dbReference type="Proteomes" id="UP000576550">
    <property type="component" value="Unassembled WGS sequence"/>
</dbReference>
<dbReference type="Pfam" id="PF00583">
    <property type="entry name" value="Acetyltransf_1"/>
    <property type="match status" value="1"/>
</dbReference>
<dbReference type="Gene3D" id="3.40.630.30">
    <property type="match status" value="1"/>
</dbReference>
<dbReference type="PROSITE" id="PS51186">
    <property type="entry name" value="GNAT"/>
    <property type="match status" value="1"/>
</dbReference>
<evidence type="ECO:0000313" key="2">
    <source>
        <dbReference type="EMBL" id="HHX99392.1"/>
    </source>
</evidence>
<dbReference type="InterPro" id="IPR016181">
    <property type="entry name" value="Acyl_CoA_acyltransferase"/>
</dbReference>
<evidence type="ECO:0000259" key="1">
    <source>
        <dbReference type="PROSITE" id="PS51186"/>
    </source>
</evidence>
<sequence length="193" mass="22406">METFYLELPTLERKQEAIDYITEHNDAKSNINGSGGLDKGFTDYEAWLKKIKLEEDPKTCSPDRAPAYTYFFIRENDDKIIGMVNLRYILTDFLLKYAGNIGYGIRPTEREKGYSKILLYLVLQKCKELNLEKVLLSADESNPASWKTIEALGGVLENKVPNIYEEGEILCRYWINIKGSLEKYKEEYSKYIL</sequence>
<dbReference type="PANTHER" id="PTHR39173:SF1">
    <property type="entry name" value="ACETYLTRANSFERASE"/>
    <property type="match status" value="1"/>
</dbReference>
<protein>
    <submittedName>
        <fullName evidence="2">GNAT family N-acetyltransferase</fullName>
    </submittedName>
</protein>
<evidence type="ECO:0000313" key="3">
    <source>
        <dbReference type="Proteomes" id="UP000576550"/>
    </source>
</evidence>
<dbReference type="AlphaFoldDB" id="A0A832R9W3"/>
<feature type="domain" description="N-acetyltransferase" evidence="1">
    <location>
        <begin position="6"/>
        <end position="176"/>
    </location>
</feature>
<name>A0A832R9W3_9BACT</name>
<proteinExistence type="predicted"/>
<dbReference type="PANTHER" id="PTHR39173">
    <property type="entry name" value="ACETYLTRANSFERASE"/>
    <property type="match status" value="1"/>
</dbReference>
<dbReference type="SUPFAM" id="SSF55729">
    <property type="entry name" value="Acyl-CoA N-acyltransferases (Nat)"/>
    <property type="match status" value="1"/>
</dbReference>
<accession>A0A832R9W3</accession>
<dbReference type="EMBL" id="DUTP01000003">
    <property type="protein sequence ID" value="HHX99392.1"/>
    <property type="molecule type" value="Genomic_DNA"/>
</dbReference>
<dbReference type="CDD" id="cd04301">
    <property type="entry name" value="NAT_SF"/>
    <property type="match status" value="1"/>
</dbReference>
<comment type="caution">
    <text evidence="2">The sequence shown here is derived from an EMBL/GenBank/DDBJ whole genome shotgun (WGS) entry which is preliminary data.</text>
</comment>
<dbReference type="GO" id="GO:0016747">
    <property type="term" value="F:acyltransferase activity, transferring groups other than amino-acyl groups"/>
    <property type="evidence" value="ECO:0007669"/>
    <property type="project" value="InterPro"/>
</dbReference>
<dbReference type="InterPro" id="IPR000182">
    <property type="entry name" value="GNAT_dom"/>
</dbReference>
<gene>
    <name evidence="2" type="ORF">GX533_01785</name>
</gene>